<dbReference type="Proteomes" id="UP000019335">
    <property type="component" value="Chromosome 1"/>
</dbReference>
<dbReference type="InterPro" id="IPR005331">
    <property type="entry name" value="Sulfotransferase"/>
</dbReference>
<gene>
    <name evidence="1" type="ORF">Naga_100003g39</name>
</gene>
<accession>W7TVU7</accession>
<evidence type="ECO:0000313" key="1">
    <source>
        <dbReference type="EMBL" id="EWM30257.1"/>
    </source>
</evidence>
<dbReference type="GO" id="GO:0008146">
    <property type="term" value="F:sulfotransferase activity"/>
    <property type="evidence" value="ECO:0007669"/>
    <property type="project" value="InterPro"/>
</dbReference>
<dbReference type="AlphaFoldDB" id="W7TVU7"/>
<dbReference type="Pfam" id="PF03567">
    <property type="entry name" value="Sulfotransfer_2"/>
    <property type="match status" value="1"/>
</dbReference>
<sequence length="392" mass="44762">MRFHRRSLFARQLLDQIMNGFLSMRKVAPVVALAVVTVCYSFATVKHDILEQSLLFRNSSSNATAFRTYTAASGIIDAAATIDCCSTFSMLGLEDTVNTTGDWYHYRSPKNFTASDLTLLRADIAQALAPPKRCAARQSTTNKSATLRLSFLHVPKTGGESVEINLGLGNHKSHSLGQDRLGYLDRDQLDALSVFTTIRDPHDRMLSWFKFCLAGYAPPNTFEKRRMPSTKERKTQTCTKAHNLTNGVRTKEDLKMAFASFVEYVTTNKEGRDLWLIGTYARYLLNDEGRFLPRWVIRFDQLEEDWERVVQCGLGFTDAILTHENDSGDLKRSLPPRMTAMFNEERDFHYWYLPKPWCLVQQAFQIDFELFPMMNWAGMSGYHVSSEAECFV</sequence>
<evidence type="ECO:0008006" key="3">
    <source>
        <dbReference type="Google" id="ProtNLM"/>
    </source>
</evidence>
<dbReference type="EMBL" id="AZIL01000038">
    <property type="protein sequence ID" value="EWM30257.1"/>
    <property type="molecule type" value="Genomic_DNA"/>
</dbReference>
<evidence type="ECO:0000313" key="2">
    <source>
        <dbReference type="Proteomes" id="UP000019335"/>
    </source>
</evidence>
<dbReference type="SUPFAM" id="SSF52540">
    <property type="entry name" value="P-loop containing nucleoside triphosphate hydrolases"/>
    <property type="match status" value="1"/>
</dbReference>
<dbReference type="OrthoDB" id="432792at2759"/>
<dbReference type="GO" id="GO:0016020">
    <property type="term" value="C:membrane"/>
    <property type="evidence" value="ECO:0007669"/>
    <property type="project" value="InterPro"/>
</dbReference>
<protein>
    <recommendedName>
        <fullName evidence="3">Sulfotransferase</fullName>
    </recommendedName>
</protein>
<dbReference type="InterPro" id="IPR027417">
    <property type="entry name" value="P-loop_NTPase"/>
</dbReference>
<keyword evidence="2" id="KW-1185">Reference proteome</keyword>
<name>W7TVU7_9STRA</name>
<reference evidence="1 2" key="1">
    <citation type="journal article" date="2014" name="Mol. Plant">
        <title>Chromosome Scale Genome Assembly and Transcriptome Profiling of Nannochloropsis gaditana in Nitrogen Depletion.</title>
        <authorList>
            <person name="Corteggiani Carpinelli E."/>
            <person name="Telatin A."/>
            <person name="Vitulo N."/>
            <person name="Forcato C."/>
            <person name="D'Angelo M."/>
            <person name="Schiavon R."/>
            <person name="Vezzi A."/>
            <person name="Giacometti G.M."/>
            <person name="Morosinotto T."/>
            <person name="Valle G."/>
        </authorList>
    </citation>
    <scope>NUCLEOTIDE SEQUENCE [LARGE SCALE GENOMIC DNA]</scope>
    <source>
        <strain evidence="1 2">B-31</strain>
    </source>
</reference>
<dbReference type="Gene3D" id="3.40.50.300">
    <property type="entry name" value="P-loop containing nucleotide triphosphate hydrolases"/>
    <property type="match status" value="1"/>
</dbReference>
<proteinExistence type="predicted"/>
<comment type="caution">
    <text evidence="1">The sequence shown here is derived from an EMBL/GenBank/DDBJ whole genome shotgun (WGS) entry which is preliminary data.</text>
</comment>
<organism evidence="1 2">
    <name type="scientific">Nannochloropsis gaditana</name>
    <dbReference type="NCBI Taxonomy" id="72520"/>
    <lineage>
        <taxon>Eukaryota</taxon>
        <taxon>Sar</taxon>
        <taxon>Stramenopiles</taxon>
        <taxon>Ochrophyta</taxon>
        <taxon>Eustigmatophyceae</taxon>
        <taxon>Eustigmatales</taxon>
        <taxon>Monodopsidaceae</taxon>
        <taxon>Nannochloropsis</taxon>
    </lineage>
</organism>